<dbReference type="Proteomes" id="UP000002028">
    <property type="component" value="Chromosome"/>
</dbReference>
<dbReference type="InterPro" id="IPR050491">
    <property type="entry name" value="AmpC-like"/>
</dbReference>
<dbReference type="STRING" id="504472.Slin_4636"/>
<evidence type="ECO:0000313" key="5">
    <source>
        <dbReference type="EMBL" id="ADB40614.1"/>
    </source>
</evidence>
<dbReference type="PANTHER" id="PTHR46825">
    <property type="entry name" value="D-ALANYL-D-ALANINE-CARBOXYPEPTIDASE/ENDOPEPTIDASE AMPH"/>
    <property type="match status" value="1"/>
</dbReference>
<keyword evidence="1" id="KW-0677">Repeat</keyword>
<dbReference type="SUPFAM" id="SSF56601">
    <property type="entry name" value="beta-lactamase/transpeptidase-like"/>
    <property type="match status" value="1"/>
</dbReference>
<evidence type="ECO:0000256" key="3">
    <source>
        <dbReference type="PROSITE-ProRule" id="PRU00339"/>
    </source>
</evidence>
<dbReference type="PANTHER" id="PTHR46825:SF9">
    <property type="entry name" value="BETA-LACTAMASE-RELATED DOMAIN-CONTAINING PROTEIN"/>
    <property type="match status" value="1"/>
</dbReference>
<reference evidence="5 6" key="1">
    <citation type="journal article" date="2010" name="Stand. Genomic Sci.">
        <title>Complete genome sequence of Spirosoma linguale type strain (1).</title>
        <authorList>
            <person name="Lail K."/>
            <person name="Sikorski J."/>
            <person name="Saunders E."/>
            <person name="Lapidus A."/>
            <person name="Glavina Del Rio T."/>
            <person name="Copeland A."/>
            <person name="Tice H."/>
            <person name="Cheng J.-F."/>
            <person name="Lucas S."/>
            <person name="Nolan M."/>
            <person name="Bruce D."/>
            <person name="Goodwin L."/>
            <person name="Pitluck S."/>
            <person name="Ivanova N."/>
            <person name="Mavromatis K."/>
            <person name="Ovchinnikova G."/>
            <person name="Pati A."/>
            <person name="Chen A."/>
            <person name="Palaniappan K."/>
            <person name="Land M."/>
            <person name="Hauser L."/>
            <person name="Chang Y.-J."/>
            <person name="Jeffries C.D."/>
            <person name="Chain P."/>
            <person name="Brettin T."/>
            <person name="Detter J.C."/>
            <person name="Schuetze A."/>
            <person name="Rohde M."/>
            <person name="Tindall B.J."/>
            <person name="Goeker M."/>
            <person name="Bristow J."/>
            <person name="Eisen J.A."/>
            <person name="Markowitz V."/>
            <person name="Hugenholtz P."/>
            <person name="Kyrpides N.C."/>
            <person name="Klenk H.-P."/>
            <person name="Chen F."/>
        </authorList>
    </citation>
    <scope>NUCLEOTIDE SEQUENCE [LARGE SCALE GENOMIC DNA]</scope>
    <source>
        <strain evidence="6">ATCC 33905 / DSM 74 / LMG 10896 / Claus 1</strain>
    </source>
</reference>
<dbReference type="Pfam" id="PF00144">
    <property type="entry name" value="Beta-lactamase"/>
    <property type="match status" value="1"/>
</dbReference>
<dbReference type="InterPro" id="IPR011990">
    <property type="entry name" value="TPR-like_helical_dom_sf"/>
</dbReference>
<evidence type="ECO:0000256" key="1">
    <source>
        <dbReference type="ARBA" id="ARBA00022737"/>
    </source>
</evidence>
<dbReference type="PROSITE" id="PS50005">
    <property type="entry name" value="TPR"/>
    <property type="match status" value="1"/>
</dbReference>
<dbReference type="SUPFAM" id="SSF48452">
    <property type="entry name" value="TPR-like"/>
    <property type="match status" value="1"/>
</dbReference>
<dbReference type="Pfam" id="PF07719">
    <property type="entry name" value="TPR_2"/>
    <property type="match status" value="1"/>
</dbReference>
<dbReference type="InterPro" id="IPR019734">
    <property type="entry name" value="TPR_rpt"/>
</dbReference>
<name>D2QNS8_SPILD</name>
<evidence type="ECO:0000256" key="2">
    <source>
        <dbReference type="ARBA" id="ARBA00022803"/>
    </source>
</evidence>
<proteinExistence type="predicted"/>
<feature type="repeat" description="TPR" evidence="3">
    <location>
        <begin position="448"/>
        <end position="481"/>
    </location>
</feature>
<dbReference type="eggNOG" id="COG0457">
    <property type="taxonomic scope" value="Bacteria"/>
</dbReference>
<dbReference type="Gene3D" id="1.25.40.10">
    <property type="entry name" value="Tetratricopeptide repeat domain"/>
    <property type="match status" value="1"/>
</dbReference>
<keyword evidence="6" id="KW-1185">Reference proteome</keyword>
<sequence length="496" mass="55381">MAMNPSRLTTCLLGLVITFTFSFGQNRPARATSSMSTQKSANALDKFLRDQMGQLRIPGMQVAVVQRGHLVFSKSYGFANLQDSIPVTSKSVFAINSCTKAFTGVAIMQLVEEGKVDLGAPVSRYLDGLPATWQPITIRQLLTHVSGLPDILRVLGTPGQEISEETAWARTKAMPMDFPRGEQFSYNQTNYALLGKIIDKLRDKPFVQVFNERQFMIAGLANTGFGDSRDVIPHKGPSYRYISRLDGNVLHIPKLTPSYEEFPAFRRTASGMNSTAEDMAHWIIALQQGKLLKTKAARDTMWTAGRYNNGSPTQWALGWGLTKFRPKHWAVGMSGGGRSAFLVYPDDDLAVIVLTNLAGSSPENFIEEIAGYYNPDIPASDPITSLRLQLQKRGFEQAIPVANELKKRNLQPNEDELNDWAYRLMSSGQTKEALELFKLNVDLYPQSWNVYDSLAESYERLGNSELAVKHYNRSLALNPDNKNATERLKRLAQTNK</sequence>
<dbReference type="eggNOG" id="COG1680">
    <property type="taxonomic scope" value="Bacteria"/>
</dbReference>
<dbReference type="InterPro" id="IPR012338">
    <property type="entry name" value="Beta-lactam/transpept-like"/>
</dbReference>
<dbReference type="SMART" id="SM00028">
    <property type="entry name" value="TPR"/>
    <property type="match status" value="1"/>
</dbReference>
<feature type="domain" description="Beta-lactamase-related" evidence="4">
    <location>
        <begin position="44"/>
        <end position="363"/>
    </location>
</feature>
<dbReference type="AlphaFoldDB" id="D2QNS8"/>
<organism evidence="5 6">
    <name type="scientific">Spirosoma linguale (strain ATCC 33905 / DSM 74 / LMG 10896 / Claus 1)</name>
    <dbReference type="NCBI Taxonomy" id="504472"/>
    <lineage>
        <taxon>Bacteria</taxon>
        <taxon>Pseudomonadati</taxon>
        <taxon>Bacteroidota</taxon>
        <taxon>Cytophagia</taxon>
        <taxon>Cytophagales</taxon>
        <taxon>Cytophagaceae</taxon>
        <taxon>Spirosoma</taxon>
    </lineage>
</organism>
<keyword evidence="2 3" id="KW-0802">TPR repeat</keyword>
<protein>
    <submittedName>
        <fullName evidence="5">Beta-lactamase</fullName>
    </submittedName>
</protein>
<dbReference type="EMBL" id="CP001769">
    <property type="protein sequence ID" value="ADB40614.1"/>
    <property type="molecule type" value="Genomic_DNA"/>
</dbReference>
<gene>
    <name evidence="5" type="ordered locus">Slin_4636</name>
</gene>
<dbReference type="KEGG" id="sli:Slin_4636"/>
<dbReference type="InterPro" id="IPR013105">
    <property type="entry name" value="TPR_2"/>
</dbReference>
<accession>D2QNS8</accession>
<dbReference type="HOGENOM" id="CLU_020027_0_2_10"/>
<dbReference type="InterPro" id="IPR001466">
    <property type="entry name" value="Beta-lactam-related"/>
</dbReference>
<dbReference type="Gene3D" id="3.40.710.10">
    <property type="entry name" value="DD-peptidase/beta-lactamase superfamily"/>
    <property type="match status" value="1"/>
</dbReference>
<evidence type="ECO:0000313" key="6">
    <source>
        <dbReference type="Proteomes" id="UP000002028"/>
    </source>
</evidence>
<evidence type="ECO:0000259" key="4">
    <source>
        <dbReference type="Pfam" id="PF00144"/>
    </source>
</evidence>